<dbReference type="InterPro" id="IPR059177">
    <property type="entry name" value="GH29D-like_dom"/>
</dbReference>
<dbReference type="RefSeq" id="WP_377498153.1">
    <property type="nucleotide sequence ID" value="NZ_JBHMDO010000034.1"/>
</dbReference>
<organism evidence="2 3">
    <name type="scientific">Paenibacillus aurantiacus</name>
    <dbReference type="NCBI Taxonomy" id="1936118"/>
    <lineage>
        <taxon>Bacteria</taxon>
        <taxon>Bacillati</taxon>
        <taxon>Bacillota</taxon>
        <taxon>Bacilli</taxon>
        <taxon>Bacillales</taxon>
        <taxon>Paenibacillaceae</taxon>
        <taxon>Paenibacillus</taxon>
    </lineage>
</organism>
<name>A0ABV5KW53_9BACL</name>
<feature type="domain" description="GH29D-like beta-sandwich" evidence="1">
    <location>
        <begin position="71"/>
        <end position="123"/>
    </location>
</feature>
<evidence type="ECO:0000313" key="3">
    <source>
        <dbReference type="Proteomes" id="UP001589747"/>
    </source>
</evidence>
<protein>
    <submittedName>
        <fullName evidence="2">Chitobiase/beta-hexosaminidase C-terminal domain-containing protein</fullName>
    </submittedName>
</protein>
<dbReference type="Proteomes" id="UP001589747">
    <property type="component" value="Unassembled WGS sequence"/>
</dbReference>
<accession>A0ABV5KW53</accession>
<gene>
    <name evidence="2" type="ORF">ACFFSY_22160</name>
</gene>
<comment type="caution">
    <text evidence="2">The sequence shown here is derived from an EMBL/GenBank/DDBJ whole genome shotgun (WGS) entry which is preliminary data.</text>
</comment>
<keyword evidence="3" id="KW-1185">Reference proteome</keyword>
<proteinExistence type="predicted"/>
<reference evidence="2 3" key="1">
    <citation type="submission" date="2024-09" db="EMBL/GenBank/DDBJ databases">
        <authorList>
            <person name="Sun Q."/>
            <person name="Mori K."/>
        </authorList>
    </citation>
    <scope>NUCLEOTIDE SEQUENCE [LARGE SCALE GENOMIC DNA]</scope>
    <source>
        <strain evidence="2 3">TISTR 2452</strain>
    </source>
</reference>
<evidence type="ECO:0000259" key="1">
    <source>
        <dbReference type="Pfam" id="PF13290"/>
    </source>
</evidence>
<evidence type="ECO:0000313" key="2">
    <source>
        <dbReference type="EMBL" id="MFB9328648.1"/>
    </source>
</evidence>
<dbReference type="Pfam" id="PF13290">
    <property type="entry name" value="CHB_HEX_C_1"/>
    <property type="match status" value="1"/>
</dbReference>
<dbReference type="EMBL" id="JBHMDO010000034">
    <property type="protein sequence ID" value="MFB9328648.1"/>
    <property type="molecule type" value="Genomic_DNA"/>
</dbReference>
<sequence length="125" mass="13869">MKNLAEDPACRDILIRMRLALDDWQQTYDDQGEMSEEEMVRRIRQEGSQPRTAAPLFNPRCPYSPGIEAAPQGGSPQGPLLLQLFCAAQGASIVYTTDAGSNNIRWRLYTGPLRLSAGMTTVRTP</sequence>